<dbReference type="InterPro" id="IPR006118">
    <property type="entry name" value="Recombinase_CS"/>
</dbReference>
<feature type="active site" description="O-(5'-phospho-DNA)-serine intermediate" evidence="5">
    <location>
        <position position="16"/>
    </location>
</feature>
<proteinExistence type="inferred from homology"/>
<dbReference type="InterPro" id="IPR006119">
    <property type="entry name" value="Resolv_N"/>
</dbReference>
<feature type="domain" description="Resolvase/invertase-type recombinase catalytic" evidence="6">
    <location>
        <begin position="8"/>
        <end position="150"/>
    </location>
</feature>
<sequence>MAKQASKPIAIYCRVSSRQQDTASQKPDLQRWADAFAQDAPVIWYEDQFSGRTMHRPAWDRLIANARTGCVDKIVVWRLDRLGRTAKGLTALFDELPTLGIGLVSIKDGLDLETPAGRLMANVLASVAQYETEIRAERVLAGQARAKQHGKSWGGSKPGRLLSLTQEQVDAIIDMHDAGKSKSSIARATGVSRPTVYRILAQQTR</sequence>
<dbReference type="EMBL" id="CP036432">
    <property type="protein sequence ID" value="QDV81371.1"/>
    <property type="molecule type" value="Genomic_DNA"/>
</dbReference>
<evidence type="ECO:0000256" key="5">
    <source>
        <dbReference type="PROSITE-ProRule" id="PRU10137"/>
    </source>
</evidence>
<name>A0ABX5XHR1_9BACT</name>
<dbReference type="InterPro" id="IPR006120">
    <property type="entry name" value="Resolvase_HTH_dom"/>
</dbReference>
<protein>
    <submittedName>
        <fullName evidence="7">DNA-invertase hin</fullName>
    </submittedName>
</protein>
<dbReference type="PROSITE" id="PS00397">
    <property type="entry name" value="RECOMBINASES_1"/>
    <property type="match status" value="1"/>
</dbReference>
<dbReference type="SMART" id="SM00857">
    <property type="entry name" value="Resolvase"/>
    <property type="match status" value="1"/>
</dbReference>
<comment type="similarity">
    <text evidence="1">Belongs to the site-specific recombinase resolvase family.</text>
</comment>
<dbReference type="RefSeq" id="WP_145207179.1">
    <property type="nucleotide sequence ID" value="NZ_CP036432.1"/>
</dbReference>
<dbReference type="Gene3D" id="3.40.50.1390">
    <property type="entry name" value="Resolvase, N-terminal catalytic domain"/>
    <property type="match status" value="1"/>
</dbReference>
<dbReference type="InterPro" id="IPR050639">
    <property type="entry name" value="SSR_resolvase"/>
</dbReference>
<dbReference type="SUPFAM" id="SSF46689">
    <property type="entry name" value="Homeodomain-like"/>
    <property type="match status" value="1"/>
</dbReference>
<evidence type="ECO:0000256" key="4">
    <source>
        <dbReference type="ARBA" id="ARBA00023172"/>
    </source>
</evidence>
<dbReference type="InterPro" id="IPR009057">
    <property type="entry name" value="Homeodomain-like_sf"/>
</dbReference>
<keyword evidence="4" id="KW-0233">DNA recombination</keyword>
<reference evidence="7 8" key="1">
    <citation type="submission" date="2019-02" db="EMBL/GenBank/DDBJ databases">
        <title>Deep-cultivation of Planctomycetes and their phenomic and genomic characterization uncovers novel biology.</title>
        <authorList>
            <person name="Wiegand S."/>
            <person name="Jogler M."/>
            <person name="Boedeker C."/>
            <person name="Pinto D."/>
            <person name="Vollmers J."/>
            <person name="Rivas-Marin E."/>
            <person name="Kohn T."/>
            <person name="Peeters S.H."/>
            <person name="Heuer A."/>
            <person name="Rast P."/>
            <person name="Oberbeckmann S."/>
            <person name="Bunk B."/>
            <person name="Jeske O."/>
            <person name="Meyerdierks A."/>
            <person name="Storesund J.E."/>
            <person name="Kallscheuer N."/>
            <person name="Luecker S."/>
            <person name="Lage O.M."/>
            <person name="Pohl T."/>
            <person name="Merkel B.J."/>
            <person name="Hornburger P."/>
            <person name="Mueller R.-W."/>
            <person name="Bruemmer F."/>
            <person name="Labrenz M."/>
            <person name="Spormann A.M."/>
            <person name="Op den Camp H."/>
            <person name="Overmann J."/>
            <person name="Amann R."/>
            <person name="Jetten M.S.M."/>
            <person name="Mascher T."/>
            <person name="Medema M.H."/>
            <person name="Devos D.P."/>
            <person name="Kaster A.-K."/>
            <person name="Ovreas L."/>
            <person name="Rohde M."/>
            <person name="Galperin M.Y."/>
            <person name="Jogler C."/>
        </authorList>
    </citation>
    <scope>NUCLEOTIDE SEQUENCE [LARGE SCALE GENOMIC DNA]</scope>
    <source>
        <strain evidence="7 8">TBK1r</strain>
    </source>
</reference>
<dbReference type="Proteomes" id="UP000318081">
    <property type="component" value="Chromosome"/>
</dbReference>
<dbReference type="PROSITE" id="PS51736">
    <property type="entry name" value="RECOMBINASES_3"/>
    <property type="match status" value="1"/>
</dbReference>
<organism evidence="7 8">
    <name type="scientific">Stieleria magnilauensis</name>
    <dbReference type="NCBI Taxonomy" id="2527963"/>
    <lineage>
        <taxon>Bacteria</taxon>
        <taxon>Pseudomonadati</taxon>
        <taxon>Planctomycetota</taxon>
        <taxon>Planctomycetia</taxon>
        <taxon>Pirellulales</taxon>
        <taxon>Pirellulaceae</taxon>
        <taxon>Stieleria</taxon>
    </lineage>
</organism>
<evidence type="ECO:0000313" key="8">
    <source>
        <dbReference type="Proteomes" id="UP000318081"/>
    </source>
</evidence>
<evidence type="ECO:0000256" key="1">
    <source>
        <dbReference type="ARBA" id="ARBA00009913"/>
    </source>
</evidence>
<dbReference type="Gene3D" id="1.10.10.60">
    <property type="entry name" value="Homeodomain-like"/>
    <property type="match status" value="1"/>
</dbReference>
<keyword evidence="8" id="KW-1185">Reference proteome</keyword>
<dbReference type="SUPFAM" id="SSF53041">
    <property type="entry name" value="Resolvase-like"/>
    <property type="match status" value="1"/>
</dbReference>
<keyword evidence="3" id="KW-0238">DNA-binding</keyword>
<evidence type="ECO:0000256" key="2">
    <source>
        <dbReference type="ARBA" id="ARBA00022908"/>
    </source>
</evidence>
<evidence type="ECO:0000313" key="7">
    <source>
        <dbReference type="EMBL" id="QDV81371.1"/>
    </source>
</evidence>
<dbReference type="Pfam" id="PF02796">
    <property type="entry name" value="HTH_7"/>
    <property type="match status" value="1"/>
</dbReference>
<dbReference type="PANTHER" id="PTHR30461:SF2">
    <property type="entry name" value="SERINE RECOMBINASE PINE-RELATED"/>
    <property type="match status" value="1"/>
</dbReference>
<dbReference type="CDD" id="cd03768">
    <property type="entry name" value="SR_ResInv"/>
    <property type="match status" value="1"/>
</dbReference>
<gene>
    <name evidence="7" type="primary">hin_1</name>
    <name evidence="7" type="ORF">TBK1r_02860</name>
</gene>
<accession>A0ABX5XHR1</accession>
<dbReference type="PANTHER" id="PTHR30461">
    <property type="entry name" value="DNA-INVERTASE FROM LAMBDOID PROPHAGE"/>
    <property type="match status" value="1"/>
</dbReference>
<dbReference type="InterPro" id="IPR036162">
    <property type="entry name" value="Resolvase-like_N_sf"/>
</dbReference>
<dbReference type="Pfam" id="PF00239">
    <property type="entry name" value="Resolvase"/>
    <property type="match status" value="1"/>
</dbReference>
<evidence type="ECO:0000259" key="6">
    <source>
        <dbReference type="PROSITE" id="PS51736"/>
    </source>
</evidence>
<keyword evidence="2" id="KW-0229">DNA integration</keyword>
<dbReference type="CDD" id="cd00569">
    <property type="entry name" value="HTH_Hin_like"/>
    <property type="match status" value="1"/>
</dbReference>
<evidence type="ECO:0000256" key="3">
    <source>
        <dbReference type="ARBA" id="ARBA00023125"/>
    </source>
</evidence>